<organism evidence="2 3">
    <name type="scientific">Datura stramonium</name>
    <name type="common">Jimsonweed</name>
    <name type="synonym">Common thornapple</name>
    <dbReference type="NCBI Taxonomy" id="4076"/>
    <lineage>
        <taxon>Eukaryota</taxon>
        <taxon>Viridiplantae</taxon>
        <taxon>Streptophyta</taxon>
        <taxon>Embryophyta</taxon>
        <taxon>Tracheophyta</taxon>
        <taxon>Spermatophyta</taxon>
        <taxon>Magnoliopsida</taxon>
        <taxon>eudicotyledons</taxon>
        <taxon>Gunneridae</taxon>
        <taxon>Pentapetalae</taxon>
        <taxon>asterids</taxon>
        <taxon>lamiids</taxon>
        <taxon>Solanales</taxon>
        <taxon>Solanaceae</taxon>
        <taxon>Solanoideae</taxon>
        <taxon>Datureae</taxon>
        <taxon>Datura</taxon>
    </lineage>
</organism>
<feature type="compositionally biased region" description="Polar residues" evidence="1">
    <location>
        <begin position="48"/>
        <end position="76"/>
    </location>
</feature>
<protein>
    <submittedName>
        <fullName evidence="2">Uncharacterized protein</fullName>
    </submittedName>
</protein>
<feature type="region of interest" description="Disordered" evidence="1">
    <location>
        <begin position="1"/>
        <end position="76"/>
    </location>
</feature>
<feature type="non-terminal residue" evidence="2">
    <location>
        <position position="184"/>
    </location>
</feature>
<keyword evidence="3" id="KW-1185">Reference proteome</keyword>
<reference evidence="2 3" key="1">
    <citation type="journal article" date="2021" name="BMC Genomics">
        <title>Datura genome reveals duplications of psychoactive alkaloid biosynthetic genes and high mutation rate following tissue culture.</title>
        <authorList>
            <person name="Rajewski A."/>
            <person name="Carter-House D."/>
            <person name="Stajich J."/>
            <person name="Litt A."/>
        </authorList>
    </citation>
    <scope>NUCLEOTIDE SEQUENCE [LARGE SCALE GENOMIC DNA]</scope>
    <source>
        <strain evidence="2">AR-01</strain>
    </source>
</reference>
<evidence type="ECO:0000256" key="1">
    <source>
        <dbReference type="SAM" id="MobiDB-lite"/>
    </source>
</evidence>
<comment type="caution">
    <text evidence="2">The sequence shown here is derived from an EMBL/GenBank/DDBJ whole genome shotgun (WGS) entry which is preliminary data.</text>
</comment>
<feature type="compositionally biased region" description="Basic and acidic residues" evidence="1">
    <location>
        <begin position="36"/>
        <end position="47"/>
    </location>
</feature>
<dbReference type="EMBL" id="JACEIK010001564">
    <property type="protein sequence ID" value="MCD7470416.1"/>
    <property type="molecule type" value="Genomic_DNA"/>
</dbReference>
<accession>A0ABS8THW0</accession>
<sequence length="184" mass="20377">MGRRARVPTQKALKSASMAGQLKKKDGVVKGVSPSLKKDVTGRKFEDSSSSQQLQPSEMGESRQTTTVEGIQSSPRVYQSTDLQAREGGSARKVGIHTSPTRMQPSEIDVLDGKSSRKVMCDVVNGETRTDELTNENVSDKLSWADEVERQQLNQMKSSVWEKFDITKMSNAGFKLEFVEPAKH</sequence>
<proteinExistence type="predicted"/>
<evidence type="ECO:0000313" key="3">
    <source>
        <dbReference type="Proteomes" id="UP000823775"/>
    </source>
</evidence>
<dbReference type="Proteomes" id="UP000823775">
    <property type="component" value="Unassembled WGS sequence"/>
</dbReference>
<gene>
    <name evidence="2" type="ORF">HAX54_010284</name>
</gene>
<name>A0ABS8THW0_DATST</name>
<evidence type="ECO:0000313" key="2">
    <source>
        <dbReference type="EMBL" id="MCD7470416.1"/>
    </source>
</evidence>